<reference evidence="10" key="1">
    <citation type="submission" date="2021-02" db="EMBL/GenBank/DDBJ databases">
        <title>Genome-Resolved Metagenomics of a Microbial Community Performing Photosynthetic Biological Nutrient Removal.</title>
        <authorList>
            <person name="Mcdaniel E.A."/>
        </authorList>
    </citation>
    <scope>NUCLEOTIDE SEQUENCE</scope>
    <source>
        <strain evidence="10">UWPOB_OBS1</strain>
    </source>
</reference>
<dbReference type="Proteomes" id="UP000664277">
    <property type="component" value="Unassembled WGS sequence"/>
</dbReference>
<evidence type="ECO:0000256" key="7">
    <source>
        <dbReference type="PROSITE-ProRule" id="PRU10141"/>
    </source>
</evidence>
<dbReference type="GO" id="GO:0004674">
    <property type="term" value="F:protein serine/threonine kinase activity"/>
    <property type="evidence" value="ECO:0007669"/>
    <property type="project" value="UniProtKB-KW"/>
</dbReference>
<feature type="region of interest" description="Disordered" evidence="8">
    <location>
        <begin position="655"/>
        <end position="706"/>
    </location>
</feature>
<dbReference type="InterPro" id="IPR000719">
    <property type="entry name" value="Prot_kinase_dom"/>
</dbReference>
<evidence type="ECO:0000313" key="10">
    <source>
        <dbReference type="EMBL" id="MBN8661411.1"/>
    </source>
</evidence>
<dbReference type="AlphaFoldDB" id="A0A8J7P9B9"/>
<dbReference type="SMART" id="SM00220">
    <property type="entry name" value="S_TKc"/>
    <property type="match status" value="1"/>
</dbReference>
<keyword evidence="5 10" id="KW-0418">Kinase</keyword>
<feature type="domain" description="Protein kinase" evidence="9">
    <location>
        <begin position="59"/>
        <end position="327"/>
    </location>
</feature>
<dbReference type="Pfam" id="PF13424">
    <property type="entry name" value="TPR_12"/>
    <property type="match status" value="1"/>
</dbReference>
<organism evidence="10 11">
    <name type="scientific">Candidatus Obscuribacter phosphatis</name>
    <dbReference type="NCBI Taxonomy" id="1906157"/>
    <lineage>
        <taxon>Bacteria</taxon>
        <taxon>Bacillati</taxon>
        <taxon>Candidatus Melainabacteria</taxon>
        <taxon>Candidatus Obscuribacterales</taxon>
        <taxon>Candidatus Obscuribacteraceae</taxon>
        <taxon>Candidatus Obscuribacter</taxon>
    </lineage>
</organism>
<evidence type="ECO:0000256" key="5">
    <source>
        <dbReference type="ARBA" id="ARBA00022777"/>
    </source>
</evidence>
<keyword evidence="4 7" id="KW-0547">Nucleotide-binding</keyword>
<dbReference type="InterPro" id="IPR008271">
    <property type="entry name" value="Ser/Thr_kinase_AS"/>
</dbReference>
<evidence type="ECO:0000259" key="9">
    <source>
        <dbReference type="PROSITE" id="PS50011"/>
    </source>
</evidence>
<comment type="caution">
    <text evidence="10">The sequence shown here is derived from an EMBL/GenBank/DDBJ whole genome shotgun (WGS) entry which is preliminary data.</text>
</comment>
<dbReference type="SMART" id="SM00028">
    <property type="entry name" value="TPR"/>
    <property type="match status" value="3"/>
</dbReference>
<evidence type="ECO:0000256" key="3">
    <source>
        <dbReference type="ARBA" id="ARBA00022679"/>
    </source>
</evidence>
<evidence type="ECO:0000256" key="4">
    <source>
        <dbReference type="ARBA" id="ARBA00022741"/>
    </source>
</evidence>
<dbReference type="Pfam" id="PF00069">
    <property type="entry name" value="Pkinase"/>
    <property type="match status" value="1"/>
</dbReference>
<keyword evidence="6 7" id="KW-0067">ATP-binding</keyword>
<accession>A0A8J7P9B9</accession>
<dbReference type="PROSITE" id="PS00108">
    <property type="entry name" value="PROTEIN_KINASE_ST"/>
    <property type="match status" value="1"/>
</dbReference>
<dbReference type="EMBL" id="JAFLCK010000020">
    <property type="protein sequence ID" value="MBN8661411.1"/>
    <property type="molecule type" value="Genomic_DNA"/>
</dbReference>
<gene>
    <name evidence="10" type="ORF">J0M35_13680</name>
</gene>
<dbReference type="Gene3D" id="1.25.40.10">
    <property type="entry name" value="Tetratricopeptide repeat domain"/>
    <property type="match status" value="1"/>
</dbReference>
<dbReference type="InterPro" id="IPR019734">
    <property type="entry name" value="TPR_rpt"/>
</dbReference>
<evidence type="ECO:0000256" key="8">
    <source>
        <dbReference type="SAM" id="MobiDB-lite"/>
    </source>
</evidence>
<dbReference type="InterPro" id="IPR017441">
    <property type="entry name" value="Protein_kinase_ATP_BS"/>
</dbReference>
<dbReference type="Gene3D" id="1.10.510.10">
    <property type="entry name" value="Transferase(Phosphotransferase) domain 1"/>
    <property type="match status" value="1"/>
</dbReference>
<evidence type="ECO:0000256" key="2">
    <source>
        <dbReference type="ARBA" id="ARBA00022527"/>
    </source>
</evidence>
<evidence type="ECO:0000256" key="1">
    <source>
        <dbReference type="ARBA" id="ARBA00012513"/>
    </source>
</evidence>
<evidence type="ECO:0000256" key="6">
    <source>
        <dbReference type="ARBA" id="ARBA00022840"/>
    </source>
</evidence>
<keyword evidence="2" id="KW-0723">Serine/threonine-protein kinase</keyword>
<dbReference type="Gene3D" id="3.30.200.20">
    <property type="entry name" value="Phosphorylase Kinase, domain 1"/>
    <property type="match status" value="1"/>
</dbReference>
<keyword evidence="3" id="KW-0808">Transferase</keyword>
<dbReference type="PROSITE" id="PS50011">
    <property type="entry name" value="PROTEIN_KINASE_DOM"/>
    <property type="match status" value="1"/>
</dbReference>
<proteinExistence type="predicted"/>
<protein>
    <recommendedName>
        <fullName evidence="1">non-specific serine/threonine protein kinase</fullName>
        <ecNumber evidence="1">2.7.11.1</ecNumber>
    </recommendedName>
</protein>
<name>A0A8J7P9B9_9BACT</name>
<dbReference type="PANTHER" id="PTHR43289:SF30">
    <property type="entry name" value="NON-SPECIFIC SERINE_THREONINE PROTEIN KINASE"/>
    <property type="match status" value="1"/>
</dbReference>
<dbReference type="PROSITE" id="PS00107">
    <property type="entry name" value="PROTEIN_KINASE_ATP"/>
    <property type="match status" value="1"/>
</dbReference>
<dbReference type="InterPro" id="IPR011990">
    <property type="entry name" value="TPR-like_helical_dom_sf"/>
</dbReference>
<dbReference type="SUPFAM" id="SSF48452">
    <property type="entry name" value="TPR-like"/>
    <property type="match status" value="1"/>
</dbReference>
<dbReference type="EC" id="2.7.11.1" evidence="1"/>
<dbReference type="GO" id="GO:0005524">
    <property type="term" value="F:ATP binding"/>
    <property type="evidence" value="ECO:0007669"/>
    <property type="project" value="UniProtKB-UniRule"/>
</dbReference>
<evidence type="ECO:0000313" key="11">
    <source>
        <dbReference type="Proteomes" id="UP000664277"/>
    </source>
</evidence>
<dbReference type="PANTHER" id="PTHR43289">
    <property type="entry name" value="MITOGEN-ACTIVATED PROTEIN KINASE KINASE KINASE 20-RELATED"/>
    <property type="match status" value="1"/>
</dbReference>
<dbReference type="CDD" id="cd14014">
    <property type="entry name" value="STKc_PknB_like"/>
    <property type="match status" value="1"/>
</dbReference>
<dbReference type="FunFam" id="1.10.510.10:FF:000021">
    <property type="entry name" value="Serine/threonine protein kinase"/>
    <property type="match status" value="1"/>
</dbReference>
<dbReference type="SUPFAM" id="SSF56112">
    <property type="entry name" value="Protein kinase-like (PK-like)"/>
    <property type="match status" value="1"/>
</dbReference>
<dbReference type="InterPro" id="IPR011009">
    <property type="entry name" value="Kinase-like_dom_sf"/>
</dbReference>
<feature type="binding site" evidence="7">
    <location>
        <position position="88"/>
    </location>
    <ligand>
        <name>ATP</name>
        <dbReference type="ChEBI" id="CHEBI:30616"/>
    </ligand>
</feature>
<sequence length="706" mass="78586">MAGIKQTELSNWFGKLKTCPKCDSSFSDSIETCPHDGEELVLVSGRSTLGPGHLFAGHYEILSILGRGGMSVVYRARHKLMDRIVAIKVLQGDADQSAIERFKQEAKSASLLNHPNIISIYDFGLFNEQAYLVMDCLEGKTIADILESDGRISPDRSVEIFRQICLGLDAAHRHGVVHRDLKPSNICLVHDENGHEHIKIVDFGIAKLLDRTGRHALQLTQTGEVFGSPLYMSPEQCSGKTLDNRSDIYSLGCLMYECLTGKPPIEGDNAYETMALHISGTPMDFAKACPNIKIPASLEAIVFRCLEKRPIDRYQSAAEIISDLPVVQPVSGSLKVKSVAHPVKHKKELFRLRLGFWTVSTLLAGFLTYMALDHGPENDRGTVLEKTIWNFETTLAQTLSDWHQYDAAKAVLAQVEDTARKRFSNKGRLITCLNMQYNLYKRARMFEDLEAVDDRIAMAQEAMLAENCDKLLKDLDEINDYDTKGGASVKKVLAPYVVYRLRLVVNGLNGQGKELRAESILLKAHQVLADLLGPKDPLVADLKVLLAESYQRQEKGFKARPYLSDALAIYKQNTSDDERKEILALLHLGQIDRDSNNLEAAKDELGQALKQAENMPVQDNHLLLKCLNSNANFLDRIGKKDEAAKLLSRASELEKQDDAAATIIEPAPEPDSAKPQIEPKIKPQTTPQIKPAPEKIENKQPINMDG</sequence>